<feature type="domain" description="PKD" evidence="6">
    <location>
        <begin position="291"/>
        <end position="361"/>
    </location>
</feature>
<evidence type="ECO:0000256" key="4">
    <source>
        <dbReference type="ARBA" id="ARBA00022833"/>
    </source>
</evidence>
<dbReference type="PATRIC" id="fig|547559.17.peg.2741"/>
<evidence type="ECO:0000313" key="7">
    <source>
        <dbReference type="EMBL" id="ELY28246.1"/>
    </source>
</evidence>
<keyword evidence="2" id="KW-0479">Metal-binding</keyword>
<dbReference type="InterPro" id="IPR053138">
    <property type="entry name" value="N-alpha-Ac-DABA_deacetylase"/>
</dbReference>
<proteinExistence type="predicted"/>
<dbReference type="EMBL" id="AOHS01000043">
    <property type="protein sequence ID" value="ELY28246.1"/>
    <property type="molecule type" value="Genomic_DNA"/>
</dbReference>
<comment type="cofactor">
    <cofactor evidence="1">
        <name>Zn(2+)</name>
        <dbReference type="ChEBI" id="CHEBI:29105"/>
    </cofactor>
</comment>
<keyword evidence="4" id="KW-0862">Zinc</keyword>
<dbReference type="InterPro" id="IPR035986">
    <property type="entry name" value="PKD_dom_sf"/>
</dbReference>
<feature type="region of interest" description="Disordered" evidence="5">
    <location>
        <begin position="223"/>
        <end position="299"/>
    </location>
</feature>
<dbReference type="Pfam" id="PF18911">
    <property type="entry name" value="PKD_4"/>
    <property type="match status" value="1"/>
</dbReference>
<accession>L9UU31</accession>
<feature type="compositionally biased region" description="Acidic residues" evidence="5">
    <location>
        <begin position="240"/>
        <end position="266"/>
    </location>
</feature>
<dbReference type="PANTHER" id="PTHR37326:SF1">
    <property type="entry name" value="BLL3975 PROTEIN"/>
    <property type="match status" value="1"/>
</dbReference>
<dbReference type="Gene3D" id="3.40.630.10">
    <property type="entry name" value="Zn peptidases"/>
    <property type="match status" value="1"/>
</dbReference>
<dbReference type="SUPFAM" id="SSF49299">
    <property type="entry name" value="PKD domain"/>
    <property type="match status" value="1"/>
</dbReference>
<sequence>MTRESFQIMEGTEKETTVYVTDAEADGPTVFVIGGVHGNETAGYIAAEEIAEWTIDAGTLVTLPRADVVAIDRGTRVDDDGIDLNRQFPEGSEPQTELAEAIWDLVVNLDPAVIVDLHESRGIYAGNPVDGVGQAIFHANRDEDRTAADSAIEYVNDNYIDVSERAFQTGYFSGPDSEPTGLLVHKAARELGSEAFLVETLSTENELEKRVTWHSAIVERLVEDELFPNEEPNNGHEPEEPIEEEPDEPDEPPADEDDDESGDDVPDDHTDPVAEIRSDPSSATERTLEPEQTITLDATCSEAPDGELVSYEWSIKNDGTFNESGKTVDVTVSASGDHRVLLRVTDDAGASETTEVTLTAA</sequence>
<dbReference type="PANTHER" id="PTHR37326">
    <property type="entry name" value="BLL3975 PROTEIN"/>
    <property type="match status" value="1"/>
</dbReference>
<dbReference type="Pfam" id="PF24827">
    <property type="entry name" value="AstE_AspA_cat"/>
    <property type="match status" value="1"/>
</dbReference>
<evidence type="ECO:0000313" key="8">
    <source>
        <dbReference type="Proteomes" id="UP000011543"/>
    </source>
</evidence>
<name>L9UU31_NATMM</name>
<dbReference type="InterPro" id="IPR013783">
    <property type="entry name" value="Ig-like_fold"/>
</dbReference>
<evidence type="ECO:0000256" key="3">
    <source>
        <dbReference type="ARBA" id="ARBA00022801"/>
    </source>
</evidence>
<dbReference type="Proteomes" id="UP000011543">
    <property type="component" value="Unassembled WGS sequence"/>
</dbReference>
<dbReference type="GO" id="GO:0046872">
    <property type="term" value="F:metal ion binding"/>
    <property type="evidence" value="ECO:0007669"/>
    <property type="project" value="UniProtKB-KW"/>
</dbReference>
<keyword evidence="3" id="KW-0378">Hydrolase</keyword>
<evidence type="ECO:0000256" key="5">
    <source>
        <dbReference type="SAM" id="MobiDB-lite"/>
    </source>
</evidence>
<evidence type="ECO:0000256" key="1">
    <source>
        <dbReference type="ARBA" id="ARBA00001947"/>
    </source>
</evidence>
<feature type="compositionally biased region" description="Polar residues" evidence="5">
    <location>
        <begin position="279"/>
        <end position="298"/>
    </location>
</feature>
<organism evidence="7 8">
    <name type="scientific">Natrialba magadii (strain ATCC 43099 / DSM 3394 / CCM 3739 / CIP 104546 / IAM 13178 / JCM 8861 / NBRC 102185 / NCIMB 2190 / MS3)</name>
    <name type="common">Natronobacterium magadii</name>
    <dbReference type="NCBI Taxonomy" id="547559"/>
    <lineage>
        <taxon>Archaea</taxon>
        <taxon>Methanobacteriati</taxon>
        <taxon>Methanobacteriota</taxon>
        <taxon>Stenosarchaea group</taxon>
        <taxon>Halobacteria</taxon>
        <taxon>Halobacteriales</taxon>
        <taxon>Natrialbaceae</taxon>
        <taxon>Natrialba</taxon>
    </lineage>
</organism>
<dbReference type="InterPro" id="IPR000601">
    <property type="entry name" value="PKD_dom"/>
</dbReference>
<gene>
    <name evidence="7" type="ORF">C500_13851</name>
</gene>
<dbReference type="PROSITE" id="PS50093">
    <property type="entry name" value="PKD"/>
    <property type="match status" value="1"/>
</dbReference>
<dbReference type="InterPro" id="IPR055438">
    <property type="entry name" value="AstE_AspA_cat"/>
</dbReference>
<dbReference type="CDD" id="cd00146">
    <property type="entry name" value="PKD"/>
    <property type="match status" value="1"/>
</dbReference>
<reference evidence="7 8" key="1">
    <citation type="journal article" date="2014" name="PLoS Genet.">
        <title>Phylogenetically driven sequencing of extremely halophilic archaea reveals strategies for static and dynamic osmo-response.</title>
        <authorList>
            <person name="Becker E.A."/>
            <person name="Seitzer P.M."/>
            <person name="Tritt A."/>
            <person name="Larsen D."/>
            <person name="Krusor M."/>
            <person name="Yao A.I."/>
            <person name="Wu D."/>
            <person name="Madern D."/>
            <person name="Eisen J.A."/>
            <person name="Darling A.E."/>
            <person name="Facciotti M.T."/>
        </authorList>
    </citation>
    <scope>NUCLEOTIDE SEQUENCE [LARGE SCALE GENOMIC DNA]</scope>
    <source>
        <strain evidence="8">ATCC 43099 / DSM 3394 / CCM 3739 / CIP 104546 / IAM 13178 / JCM 8861 / NBRC 102185 / NCIMB 2190 / MS3</strain>
    </source>
</reference>
<feature type="compositionally biased region" description="Basic and acidic residues" evidence="5">
    <location>
        <begin position="267"/>
        <end position="278"/>
    </location>
</feature>
<dbReference type="Gene3D" id="2.60.40.10">
    <property type="entry name" value="Immunoglobulins"/>
    <property type="match status" value="1"/>
</dbReference>
<dbReference type="AlphaFoldDB" id="L9UU31"/>
<dbReference type="GO" id="GO:0016788">
    <property type="term" value="F:hydrolase activity, acting on ester bonds"/>
    <property type="evidence" value="ECO:0007669"/>
    <property type="project" value="InterPro"/>
</dbReference>
<dbReference type="SMART" id="SM00089">
    <property type="entry name" value="PKD"/>
    <property type="match status" value="1"/>
</dbReference>
<evidence type="ECO:0000256" key="2">
    <source>
        <dbReference type="ARBA" id="ARBA00022723"/>
    </source>
</evidence>
<dbReference type="InterPro" id="IPR022409">
    <property type="entry name" value="PKD/Chitinase_dom"/>
</dbReference>
<protein>
    <submittedName>
        <fullName evidence="7">Succinylglutamate desuccinylase/aspartoacylase</fullName>
    </submittedName>
</protein>
<dbReference type="SUPFAM" id="SSF53187">
    <property type="entry name" value="Zn-dependent exopeptidases"/>
    <property type="match status" value="1"/>
</dbReference>
<comment type="caution">
    <text evidence="7">The sequence shown here is derived from an EMBL/GenBank/DDBJ whole genome shotgun (WGS) entry which is preliminary data.</text>
</comment>
<evidence type="ECO:0000259" key="6">
    <source>
        <dbReference type="PROSITE" id="PS50093"/>
    </source>
</evidence>